<dbReference type="AlphaFoldDB" id="A0A1V6W8R2"/>
<dbReference type="EMBL" id="MOOB01000332">
    <property type="protein sequence ID" value="OQE59249.1"/>
    <property type="molecule type" value="Genomic_DNA"/>
</dbReference>
<accession>A0A1V6W8R2</accession>
<feature type="compositionally biased region" description="Polar residues" evidence="1">
    <location>
        <begin position="320"/>
        <end position="332"/>
    </location>
</feature>
<evidence type="ECO:0000313" key="2">
    <source>
        <dbReference type="EMBL" id="OQE59249.1"/>
    </source>
</evidence>
<feature type="non-terminal residue" evidence="2">
    <location>
        <position position="339"/>
    </location>
</feature>
<comment type="caution">
    <text evidence="2">The sequence shown here is derived from an EMBL/GenBank/DDBJ whole genome shotgun (WGS) entry which is preliminary data.</text>
</comment>
<dbReference type="Proteomes" id="UP000191691">
    <property type="component" value="Unassembled WGS sequence"/>
</dbReference>
<sequence>PPRVFPRVGFHPLIDFTASLHNNPDAFPRFQIIEPDFIGMKSHVLLGSLDITSGLLDEGPTPRSSRQKSSRRCDTVYIPSDASTPISPMRLYSSSKRQIKDTVPRISGDAEINSFRSQRARHQVQKPLGGSTRKAPLQQNFKVVQERATTVDVPGIGGGKENVPPGFSVIANKKSRSEDHSPVSKMARPVVQNDSLRACMTTKSKEAQIEPMKRVALGETRGNVVRVPKKIGSSPPAGNPLASASRRAFSAIVIQRAWRSFKERRSKHACDIATPRVEMACEVITRWWRDVKACKLREQKQKVKLAESTEQLTRHKLASQRHSVCQGHQSSGRRGIRRL</sequence>
<feature type="region of interest" description="Disordered" evidence="1">
    <location>
        <begin position="317"/>
        <end position="339"/>
    </location>
</feature>
<name>A0A1V6W8R2_PENNA</name>
<protein>
    <submittedName>
        <fullName evidence="2">Uncharacterized protein</fullName>
    </submittedName>
</protein>
<evidence type="ECO:0000256" key="1">
    <source>
        <dbReference type="SAM" id="MobiDB-lite"/>
    </source>
</evidence>
<keyword evidence="3" id="KW-1185">Reference proteome</keyword>
<proteinExistence type="predicted"/>
<evidence type="ECO:0000313" key="3">
    <source>
        <dbReference type="Proteomes" id="UP000191691"/>
    </source>
</evidence>
<gene>
    <name evidence="2" type="ORF">PENNAL_c0332G05312</name>
</gene>
<dbReference type="STRING" id="60175.A0A1V6W8R2"/>
<feature type="non-terminal residue" evidence="2">
    <location>
        <position position="1"/>
    </location>
</feature>
<organism evidence="2 3">
    <name type="scientific">Penicillium nalgiovense</name>
    <dbReference type="NCBI Taxonomy" id="60175"/>
    <lineage>
        <taxon>Eukaryota</taxon>
        <taxon>Fungi</taxon>
        <taxon>Dikarya</taxon>
        <taxon>Ascomycota</taxon>
        <taxon>Pezizomycotina</taxon>
        <taxon>Eurotiomycetes</taxon>
        <taxon>Eurotiomycetidae</taxon>
        <taxon>Eurotiales</taxon>
        <taxon>Aspergillaceae</taxon>
        <taxon>Penicillium</taxon>
    </lineage>
</organism>
<reference evidence="3" key="1">
    <citation type="journal article" date="2017" name="Nat. Microbiol.">
        <title>Global analysis of biosynthetic gene clusters reveals vast potential of secondary metabolite production in Penicillium species.</title>
        <authorList>
            <person name="Nielsen J.C."/>
            <person name="Grijseels S."/>
            <person name="Prigent S."/>
            <person name="Ji B."/>
            <person name="Dainat J."/>
            <person name="Nielsen K.F."/>
            <person name="Frisvad J.C."/>
            <person name="Workman M."/>
            <person name="Nielsen J."/>
        </authorList>
    </citation>
    <scope>NUCLEOTIDE SEQUENCE [LARGE SCALE GENOMIC DNA]</scope>
    <source>
        <strain evidence="3">IBT 13039</strain>
    </source>
</reference>
<dbReference type="OMA" id="EVIARWW"/>